<protein>
    <submittedName>
        <fullName evidence="2">Uu.00g054100.m01.CDS01</fullName>
    </submittedName>
</protein>
<evidence type="ECO:0000313" key="3">
    <source>
        <dbReference type="Proteomes" id="UP001295740"/>
    </source>
</evidence>
<evidence type="ECO:0000313" key="2">
    <source>
        <dbReference type="EMBL" id="CAJ2512395.1"/>
    </source>
</evidence>
<name>A0AAI8YPM6_9PEZI</name>
<evidence type="ECO:0000259" key="1">
    <source>
        <dbReference type="Pfam" id="PF06985"/>
    </source>
</evidence>
<dbReference type="InterPro" id="IPR010730">
    <property type="entry name" value="HET"/>
</dbReference>
<keyword evidence="3" id="KW-1185">Reference proteome</keyword>
<organism evidence="2 3">
    <name type="scientific">Anthostomella pinea</name>
    <dbReference type="NCBI Taxonomy" id="933095"/>
    <lineage>
        <taxon>Eukaryota</taxon>
        <taxon>Fungi</taxon>
        <taxon>Dikarya</taxon>
        <taxon>Ascomycota</taxon>
        <taxon>Pezizomycotina</taxon>
        <taxon>Sordariomycetes</taxon>
        <taxon>Xylariomycetidae</taxon>
        <taxon>Xylariales</taxon>
        <taxon>Xylariaceae</taxon>
        <taxon>Anthostomella</taxon>
    </lineage>
</organism>
<dbReference type="Pfam" id="PF06985">
    <property type="entry name" value="HET"/>
    <property type="match status" value="1"/>
</dbReference>
<dbReference type="PANTHER" id="PTHR33112">
    <property type="entry name" value="DOMAIN PROTEIN, PUTATIVE-RELATED"/>
    <property type="match status" value="1"/>
</dbReference>
<gene>
    <name evidence="2" type="ORF">KHLLAP_LOCUS12863</name>
</gene>
<dbReference type="EMBL" id="CAUWAG010000019">
    <property type="protein sequence ID" value="CAJ2512395.1"/>
    <property type="molecule type" value="Genomic_DNA"/>
</dbReference>
<sequence>MRSDGHRVVDIDLLEDDELVPLPRMQDLRIYTLDPMASRDVVVDYEALIETGNHVDFHPNLQMIETLASAWLKECFSNHEDCITASTASAADLPTRLLGLGDVEKHGVVRLWHTKGARGQYTALSHRWGSSQPAKTTKANLAARLQGFPRTELPQTFCDAVEVTLCLGIRYLWIDSLCMVQDDHDDWKDQPAQMGDLYRNAHVTIAATRALNSDSGFLGPRKRTAIARLQPRRGCEQEVYISHRRSFAEDVEKAPLNRRAWVFQERILSPRILRFTETQVYWECWTMHQGEDLESKQLGMMKRETYPSSLAPHSVSSDAPSKPAQWLKMSAQYSELQLSFPSDRLVAISGLISRMAVRTARKFYKGVSLEYMHMGLLWSSVNPPMDNLGANVAPSWGWASHQGAINYVQLYLPSSDPDLRFVEEIRLPWSSDAGDIDYTLQGHSTKLRADFRLEREAHKRQPEGWFPVELHSKASVYHKIRCSNPDHYGDGIFGYISELSGDNEDWNDIFGWVTLDEENGFVADVEGLRFLMVLPQPKTRSKTPDSEGPLISDEESELSFSMEVVNVGEESNPRNESDEKALEPPLSVRHCMLIKQSSDGKWRRVGIAALYDERCLMEGEDSEIVEVH</sequence>
<proteinExistence type="predicted"/>
<accession>A0AAI8YPM6</accession>
<comment type="caution">
    <text evidence="2">The sequence shown here is derived from an EMBL/GenBank/DDBJ whole genome shotgun (WGS) entry which is preliminary data.</text>
</comment>
<dbReference type="AlphaFoldDB" id="A0AAI8YPM6"/>
<dbReference type="Proteomes" id="UP001295740">
    <property type="component" value="Unassembled WGS sequence"/>
</dbReference>
<feature type="domain" description="Heterokaryon incompatibility" evidence="1">
    <location>
        <begin position="121"/>
        <end position="265"/>
    </location>
</feature>
<reference evidence="2" key="1">
    <citation type="submission" date="2023-10" db="EMBL/GenBank/DDBJ databases">
        <authorList>
            <person name="Hackl T."/>
        </authorList>
    </citation>
    <scope>NUCLEOTIDE SEQUENCE</scope>
</reference>
<dbReference type="PANTHER" id="PTHR33112:SF16">
    <property type="entry name" value="HETEROKARYON INCOMPATIBILITY DOMAIN-CONTAINING PROTEIN"/>
    <property type="match status" value="1"/>
</dbReference>